<comment type="caution">
    <text evidence="9">The sequence shown here is derived from an EMBL/GenBank/DDBJ whole genome shotgun (WGS) entry which is preliminary data.</text>
</comment>
<dbReference type="PANTHER" id="PTHR43297">
    <property type="entry name" value="OLIGOPEPTIDE TRANSPORT ATP-BINDING PROTEIN APPD"/>
    <property type="match status" value="1"/>
</dbReference>
<dbReference type="SMART" id="SM00382">
    <property type="entry name" value="AAA"/>
    <property type="match status" value="1"/>
</dbReference>
<dbReference type="InterPro" id="IPR003593">
    <property type="entry name" value="AAA+_ATPase"/>
</dbReference>
<dbReference type="PROSITE" id="PS50893">
    <property type="entry name" value="ABC_TRANSPORTER_2"/>
    <property type="match status" value="1"/>
</dbReference>
<dbReference type="RefSeq" id="WP_120637323.1">
    <property type="nucleotide sequence ID" value="NZ_RAQU01000021.1"/>
</dbReference>
<evidence type="ECO:0000256" key="6">
    <source>
        <dbReference type="ARBA" id="ARBA00022840"/>
    </source>
</evidence>
<evidence type="ECO:0000259" key="8">
    <source>
        <dbReference type="PROSITE" id="PS50893"/>
    </source>
</evidence>
<comment type="similarity">
    <text evidence="2">Belongs to the ABC transporter superfamily.</text>
</comment>
<name>A0A3A9JFV9_9PROT</name>
<evidence type="ECO:0000313" key="12">
    <source>
        <dbReference type="Proteomes" id="UP000278036"/>
    </source>
</evidence>
<evidence type="ECO:0000313" key="10">
    <source>
        <dbReference type="EMBL" id="RMI17575.1"/>
    </source>
</evidence>
<dbReference type="Gene3D" id="3.40.50.300">
    <property type="entry name" value="P-loop containing nucleotide triphosphate hydrolases"/>
    <property type="match status" value="1"/>
</dbReference>
<dbReference type="InParanoid" id="A0A3A9JFV9"/>
<keyword evidence="3" id="KW-0813">Transport</keyword>
<proteinExistence type="inferred from homology"/>
<dbReference type="CDD" id="cd03257">
    <property type="entry name" value="ABC_NikE_OppD_transporters"/>
    <property type="match status" value="1"/>
</dbReference>
<dbReference type="GO" id="GO:0005524">
    <property type="term" value="F:ATP binding"/>
    <property type="evidence" value="ECO:0007669"/>
    <property type="project" value="UniProtKB-KW"/>
</dbReference>
<evidence type="ECO:0000256" key="2">
    <source>
        <dbReference type="ARBA" id="ARBA00005417"/>
    </source>
</evidence>
<evidence type="ECO:0000256" key="7">
    <source>
        <dbReference type="ARBA" id="ARBA00023136"/>
    </source>
</evidence>
<sequence>MTAPLLSVRDLSVTFGPVRVLEGLSFDLAQGEVLGVVGESGSGKSMTALAIMGLLPRGGRVVAGRAVLEGQEVTALPERDLQRLRGARMAMIFQEPMTSLNPVLTVGEQVAEVLRQHRGMNRRAAHAEAVKLLRLVEIPAAERRVDDYPHQLSGGQRQRAMIAIALACRPRLLIADEPTTALDATVQAGILDLLRGLQREFGMAVLLITHDLGVVADFADRVLVMYAGRVAETGPAAALFAHPQHPYTRALLAAIPRLTGPIAGLPSIPGVVPSPMDFPAGCRFAPRCPHAHLECTLAPPPLVPLPDGVAAACILHLERAS</sequence>
<dbReference type="InterPro" id="IPR013563">
    <property type="entry name" value="Oligopep_ABC_C"/>
</dbReference>
<dbReference type="FunFam" id="3.40.50.300:FF:000016">
    <property type="entry name" value="Oligopeptide ABC transporter ATP-binding component"/>
    <property type="match status" value="1"/>
</dbReference>
<organism evidence="9 12">
    <name type="scientific">Teichococcus wenyumeiae</name>
    <dbReference type="NCBI Taxonomy" id="2478470"/>
    <lineage>
        <taxon>Bacteria</taxon>
        <taxon>Pseudomonadati</taxon>
        <taxon>Pseudomonadota</taxon>
        <taxon>Alphaproteobacteria</taxon>
        <taxon>Acetobacterales</taxon>
        <taxon>Roseomonadaceae</taxon>
        <taxon>Roseomonas</taxon>
    </lineage>
</organism>
<evidence type="ECO:0000256" key="5">
    <source>
        <dbReference type="ARBA" id="ARBA00022741"/>
    </source>
</evidence>
<dbReference type="InterPro" id="IPR027417">
    <property type="entry name" value="P-loop_NTPase"/>
</dbReference>
<gene>
    <name evidence="9" type="ORF">D6Z83_05440</name>
    <name evidence="10" type="ORF">EBE87_21865</name>
</gene>
<dbReference type="InterPro" id="IPR003439">
    <property type="entry name" value="ABC_transporter-like_ATP-bd"/>
</dbReference>
<dbReference type="Pfam" id="PF08352">
    <property type="entry name" value="oligo_HPY"/>
    <property type="match status" value="1"/>
</dbReference>
<keyword evidence="4" id="KW-1003">Cell membrane</keyword>
<dbReference type="PROSITE" id="PS00211">
    <property type="entry name" value="ABC_TRANSPORTER_1"/>
    <property type="match status" value="1"/>
</dbReference>
<protein>
    <submittedName>
        <fullName evidence="9">ABC transporter ATP-binding protein</fullName>
    </submittedName>
    <submittedName>
        <fullName evidence="10">ATP-binding cassette domain-containing protein</fullName>
    </submittedName>
</protein>
<comment type="subcellular location">
    <subcellularLocation>
        <location evidence="1">Cell inner membrane</location>
        <topology evidence="1">Peripheral membrane protein</topology>
    </subcellularLocation>
</comment>
<keyword evidence="7" id="KW-0472">Membrane</keyword>
<evidence type="ECO:0000256" key="4">
    <source>
        <dbReference type="ARBA" id="ARBA00022475"/>
    </source>
</evidence>
<dbReference type="OrthoDB" id="37801at2"/>
<feature type="domain" description="ABC transporter" evidence="8">
    <location>
        <begin position="6"/>
        <end position="252"/>
    </location>
</feature>
<evidence type="ECO:0000313" key="11">
    <source>
        <dbReference type="Proteomes" id="UP000274097"/>
    </source>
</evidence>
<keyword evidence="11" id="KW-1185">Reference proteome</keyword>
<dbReference type="Proteomes" id="UP000274097">
    <property type="component" value="Unassembled WGS sequence"/>
</dbReference>
<evidence type="ECO:0000256" key="3">
    <source>
        <dbReference type="ARBA" id="ARBA00022448"/>
    </source>
</evidence>
<dbReference type="InterPro" id="IPR017871">
    <property type="entry name" value="ABC_transporter-like_CS"/>
</dbReference>
<reference evidence="9 12" key="1">
    <citation type="submission" date="2018-09" db="EMBL/GenBank/DDBJ databases">
        <title>Roseomonas sp. nov., isolated from feces of Tibetan antelopes in the Qinghai-Tibet plateau, China.</title>
        <authorList>
            <person name="Tian Z."/>
        </authorList>
    </citation>
    <scope>NUCLEOTIDE SEQUENCE [LARGE SCALE GENOMIC DNA]</scope>
    <source>
        <strain evidence="10 11">Z23</strain>
        <strain evidence="9 12">Z24</strain>
    </source>
</reference>
<evidence type="ECO:0000313" key="9">
    <source>
        <dbReference type="EMBL" id="RKK05190.1"/>
    </source>
</evidence>
<dbReference type="Proteomes" id="UP000278036">
    <property type="component" value="Unassembled WGS sequence"/>
</dbReference>
<dbReference type="GO" id="GO:0005886">
    <property type="term" value="C:plasma membrane"/>
    <property type="evidence" value="ECO:0007669"/>
    <property type="project" value="UniProtKB-SubCell"/>
</dbReference>
<dbReference type="PANTHER" id="PTHR43297:SF2">
    <property type="entry name" value="DIPEPTIDE TRANSPORT ATP-BINDING PROTEIN DPPD"/>
    <property type="match status" value="1"/>
</dbReference>
<accession>A0A3A9JFV9</accession>
<evidence type="ECO:0000256" key="1">
    <source>
        <dbReference type="ARBA" id="ARBA00004417"/>
    </source>
</evidence>
<dbReference type="EMBL" id="RAQU01000021">
    <property type="protein sequence ID" value="RKK05190.1"/>
    <property type="molecule type" value="Genomic_DNA"/>
</dbReference>
<keyword evidence="6 9" id="KW-0067">ATP-binding</keyword>
<dbReference type="GO" id="GO:0055085">
    <property type="term" value="P:transmembrane transport"/>
    <property type="evidence" value="ECO:0007669"/>
    <property type="project" value="UniProtKB-ARBA"/>
</dbReference>
<dbReference type="GO" id="GO:0016887">
    <property type="term" value="F:ATP hydrolysis activity"/>
    <property type="evidence" value="ECO:0007669"/>
    <property type="project" value="InterPro"/>
</dbReference>
<dbReference type="AlphaFoldDB" id="A0A3A9JFV9"/>
<dbReference type="GO" id="GO:0015833">
    <property type="term" value="P:peptide transport"/>
    <property type="evidence" value="ECO:0007669"/>
    <property type="project" value="InterPro"/>
</dbReference>
<dbReference type="SUPFAM" id="SSF52540">
    <property type="entry name" value="P-loop containing nucleoside triphosphate hydrolases"/>
    <property type="match status" value="1"/>
</dbReference>
<keyword evidence="5" id="KW-0547">Nucleotide-binding</keyword>
<dbReference type="NCBIfam" id="TIGR01727">
    <property type="entry name" value="oligo_HPY"/>
    <property type="match status" value="1"/>
</dbReference>
<dbReference type="EMBL" id="RFLX01000025">
    <property type="protein sequence ID" value="RMI17575.1"/>
    <property type="molecule type" value="Genomic_DNA"/>
</dbReference>
<dbReference type="InterPro" id="IPR050388">
    <property type="entry name" value="ABC_Ni/Peptide_Import"/>
</dbReference>
<dbReference type="Pfam" id="PF00005">
    <property type="entry name" value="ABC_tran"/>
    <property type="match status" value="1"/>
</dbReference>